<dbReference type="PROSITE" id="PS50135">
    <property type="entry name" value="ZF_ZZ_2"/>
    <property type="match status" value="1"/>
</dbReference>
<dbReference type="InterPro" id="IPR043145">
    <property type="entry name" value="Znf_ZZ_sf"/>
</dbReference>
<dbReference type="SUPFAM" id="SSF46689">
    <property type="entry name" value="Homeodomain-like"/>
    <property type="match status" value="2"/>
</dbReference>
<keyword evidence="2" id="KW-0479">Metal-binding</keyword>
<dbReference type="GO" id="GO:0003713">
    <property type="term" value="F:transcription coactivator activity"/>
    <property type="evidence" value="ECO:0007669"/>
    <property type="project" value="InterPro"/>
</dbReference>
<feature type="region of interest" description="Disordered" evidence="10">
    <location>
        <begin position="387"/>
        <end position="413"/>
    </location>
</feature>
<dbReference type="GO" id="GO:0006357">
    <property type="term" value="P:regulation of transcription by RNA polymerase II"/>
    <property type="evidence" value="ECO:0007669"/>
    <property type="project" value="InterPro"/>
</dbReference>
<evidence type="ECO:0000313" key="17">
    <source>
        <dbReference type="Proteomes" id="UP000800041"/>
    </source>
</evidence>
<dbReference type="GO" id="GO:0003682">
    <property type="term" value="F:chromatin binding"/>
    <property type="evidence" value="ECO:0007669"/>
    <property type="project" value="TreeGrafter"/>
</dbReference>
<keyword evidence="6 8" id="KW-0804">Transcription</keyword>
<evidence type="ECO:0000256" key="1">
    <source>
        <dbReference type="ARBA" id="ARBA00004123"/>
    </source>
</evidence>
<dbReference type="SUPFAM" id="SSF57850">
    <property type="entry name" value="RING/U-box"/>
    <property type="match status" value="1"/>
</dbReference>
<keyword evidence="17" id="KW-1185">Reference proteome</keyword>
<feature type="domain" description="Myb-like" evidence="11">
    <location>
        <begin position="80"/>
        <end position="124"/>
    </location>
</feature>
<evidence type="ECO:0000256" key="8">
    <source>
        <dbReference type="PIRNR" id="PIRNR025024"/>
    </source>
</evidence>
<evidence type="ECO:0000256" key="10">
    <source>
        <dbReference type="SAM" id="MobiDB-lite"/>
    </source>
</evidence>
<feature type="compositionally biased region" description="Polar residues" evidence="10">
    <location>
        <begin position="404"/>
        <end position="413"/>
    </location>
</feature>
<dbReference type="Pfam" id="PF22941">
    <property type="entry name" value="TADA2A-like_3rd"/>
    <property type="match status" value="1"/>
</dbReference>
<dbReference type="InterPro" id="IPR041983">
    <property type="entry name" value="ADA2-like_ZZ"/>
</dbReference>
<feature type="compositionally biased region" description="Polar residues" evidence="10">
    <location>
        <begin position="171"/>
        <end position="183"/>
    </location>
</feature>
<dbReference type="GO" id="GO:0070461">
    <property type="term" value="C:SAGA-type complex"/>
    <property type="evidence" value="ECO:0007669"/>
    <property type="project" value="TreeGrafter"/>
</dbReference>
<dbReference type="GO" id="GO:0008270">
    <property type="term" value="F:zinc ion binding"/>
    <property type="evidence" value="ECO:0007669"/>
    <property type="project" value="UniProtKB-KW"/>
</dbReference>
<evidence type="ECO:0000256" key="9">
    <source>
        <dbReference type="PROSITE-ProRule" id="PRU00228"/>
    </source>
</evidence>
<dbReference type="PROSITE" id="PS51294">
    <property type="entry name" value="HTH_MYB"/>
    <property type="match status" value="1"/>
</dbReference>
<evidence type="ECO:0000256" key="7">
    <source>
        <dbReference type="ARBA" id="ARBA00023242"/>
    </source>
</evidence>
<proteinExistence type="predicted"/>
<name>A0A6G1H2E6_9PEZI</name>
<dbReference type="InterPro" id="IPR001005">
    <property type="entry name" value="SANT/Myb"/>
</dbReference>
<dbReference type="InterPro" id="IPR007526">
    <property type="entry name" value="SWIRM"/>
</dbReference>
<dbReference type="PROSITE" id="PS50090">
    <property type="entry name" value="MYB_LIKE"/>
    <property type="match status" value="1"/>
</dbReference>
<dbReference type="PANTHER" id="PTHR12374:SF20">
    <property type="entry name" value="TRANSCRIPTIONAL ADAPTER 2-ALPHA"/>
    <property type="match status" value="1"/>
</dbReference>
<protein>
    <recommendedName>
        <fullName evidence="8">Transcriptional adapter 2</fullName>
    </recommendedName>
</protein>
<feature type="domain" description="HTH myb-type" evidence="15">
    <location>
        <begin position="80"/>
        <end position="128"/>
    </location>
</feature>
<dbReference type="PROSITE" id="PS01357">
    <property type="entry name" value="ZF_ZZ_1"/>
    <property type="match status" value="1"/>
</dbReference>
<dbReference type="InterPro" id="IPR036388">
    <property type="entry name" value="WH-like_DNA-bd_sf"/>
</dbReference>
<feature type="compositionally biased region" description="Polar residues" evidence="10">
    <location>
        <begin position="387"/>
        <end position="397"/>
    </location>
</feature>
<evidence type="ECO:0000256" key="2">
    <source>
        <dbReference type="ARBA" id="ARBA00022723"/>
    </source>
</evidence>
<accession>A0A6G1H2E6</accession>
<dbReference type="GO" id="GO:0005634">
    <property type="term" value="C:nucleus"/>
    <property type="evidence" value="ECO:0007669"/>
    <property type="project" value="UniProtKB-SubCell"/>
</dbReference>
<dbReference type="Gene3D" id="1.10.10.60">
    <property type="entry name" value="Homeodomain-like"/>
    <property type="match status" value="1"/>
</dbReference>
<dbReference type="PROSITE" id="PS50934">
    <property type="entry name" value="SWIRM"/>
    <property type="match status" value="1"/>
</dbReference>
<dbReference type="InterPro" id="IPR000433">
    <property type="entry name" value="Znf_ZZ"/>
</dbReference>
<evidence type="ECO:0000259" key="14">
    <source>
        <dbReference type="PROSITE" id="PS51293"/>
    </source>
</evidence>
<dbReference type="PIRSF" id="PIRSF025024">
    <property type="entry name" value="Transcriptional_adaptor_2"/>
    <property type="match status" value="1"/>
</dbReference>
<dbReference type="EMBL" id="ML977152">
    <property type="protein sequence ID" value="KAF1987381.1"/>
    <property type="molecule type" value="Genomic_DNA"/>
</dbReference>
<organism evidence="16 17">
    <name type="scientific">Aulographum hederae CBS 113979</name>
    <dbReference type="NCBI Taxonomy" id="1176131"/>
    <lineage>
        <taxon>Eukaryota</taxon>
        <taxon>Fungi</taxon>
        <taxon>Dikarya</taxon>
        <taxon>Ascomycota</taxon>
        <taxon>Pezizomycotina</taxon>
        <taxon>Dothideomycetes</taxon>
        <taxon>Pleosporomycetidae</taxon>
        <taxon>Aulographales</taxon>
        <taxon>Aulographaceae</taxon>
    </lineage>
</organism>
<dbReference type="FunFam" id="1.10.10.10:FF:000087">
    <property type="entry name" value="Transcriptional adapter 2"/>
    <property type="match status" value="1"/>
</dbReference>
<evidence type="ECO:0000313" key="16">
    <source>
        <dbReference type="EMBL" id="KAF1987381.1"/>
    </source>
</evidence>
<dbReference type="Gene3D" id="3.30.60.90">
    <property type="match status" value="1"/>
</dbReference>
<evidence type="ECO:0000256" key="5">
    <source>
        <dbReference type="ARBA" id="ARBA00023015"/>
    </source>
</evidence>
<dbReference type="AlphaFoldDB" id="A0A6G1H2E6"/>
<dbReference type="InterPro" id="IPR055141">
    <property type="entry name" value="TADA2A_B-like_dom"/>
</dbReference>
<comment type="subcellular location">
    <subcellularLocation>
        <location evidence="1 8">Nucleus</location>
    </subcellularLocation>
</comment>
<evidence type="ECO:0000256" key="6">
    <source>
        <dbReference type="ARBA" id="ARBA00023163"/>
    </source>
</evidence>
<dbReference type="InterPro" id="IPR009057">
    <property type="entry name" value="Homeodomain-like_sf"/>
</dbReference>
<dbReference type="Gene3D" id="1.10.10.10">
    <property type="entry name" value="Winged helix-like DNA-binding domain superfamily/Winged helix DNA-binding domain"/>
    <property type="match status" value="1"/>
</dbReference>
<dbReference type="CDD" id="cd00167">
    <property type="entry name" value="SANT"/>
    <property type="match status" value="1"/>
</dbReference>
<dbReference type="SMART" id="SM00717">
    <property type="entry name" value="SANT"/>
    <property type="match status" value="1"/>
</dbReference>
<feature type="domain" description="SWIRM" evidence="13">
    <location>
        <begin position="426"/>
        <end position="514"/>
    </location>
</feature>
<dbReference type="InterPro" id="IPR017884">
    <property type="entry name" value="SANT_dom"/>
</dbReference>
<evidence type="ECO:0000259" key="13">
    <source>
        <dbReference type="PROSITE" id="PS50934"/>
    </source>
</evidence>
<dbReference type="InterPro" id="IPR016827">
    <property type="entry name" value="Ada2/TADA2"/>
</dbReference>
<dbReference type="PROSITE" id="PS51293">
    <property type="entry name" value="SANT"/>
    <property type="match status" value="1"/>
</dbReference>
<keyword evidence="4" id="KW-0862">Zinc</keyword>
<dbReference type="GO" id="GO:0006338">
    <property type="term" value="P:chromatin remodeling"/>
    <property type="evidence" value="ECO:0007669"/>
    <property type="project" value="TreeGrafter"/>
</dbReference>
<dbReference type="FunFam" id="1.10.10.60:FF:000115">
    <property type="entry name" value="Transcriptional adapter 2"/>
    <property type="match status" value="1"/>
</dbReference>
<feature type="domain" description="SANT" evidence="14">
    <location>
        <begin position="75"/>
        <end position="128"/>
    </location>
</feature>
<dbReference type="Pfam" id="PF00569">
    <property type="entry name" value="ZZ"/>
    <property type="match status" value="1"/>
</dbReference>
<reference evidence="16" key="1">
    <citation type="journal article" date="2020" name="Stud. Mycol.">
        <title>101 Dothideomycetes genomes: a test case for predicting lifestyles and emergence of pathogens.</title>
        <authorList>
            <person name="Haridas S."/>
            <person name="Albert R."/>
            <person name="Binder M."/>
            <person name="Bloem J."/>
            <person name="Labutti K."/>
            <person name="Salamov A."/>
            <person name="Andreopoulos B."/>
            <person name="Baker S."/>
            <person name="Barry K."/>
            <person name="Bills G."/>
            <person name="Bluhm B."/>
            <person name="Cannon C."/>
            <person name="Castanera R."/>
            <person name="Culley D."/>
            <person name="Daum C."/>
            <person name="Ezra D."/>
            <person name="Gonzalez J."/>
            <person name="Henrissat B."/>
            <person name="Kuo A."/>
            <person name="Liang C."/>
            <person name="Lipzen A."/>
            <person name="Lutzoni F."/>
            <person name="Magnuson J."/>
            <person name="Mondo S."/>
            <person name="Nolan M."/>
            <person name="Ohm R."/>
            <person name="Pangilinan J."/>
            <person name="Park H.-J."/>
            <person name="Ramirez L."/>
            <person name="Alfaro M."/>
            <person name="Sun H."/>
            <person name="Tritt A."/>
            <person name="Yoshinaga Y."/>
            <person name="Zwiers L.-H."/>
            <person name="Turgeon B."/>
            <person name="Goodwin S."/>
            <person name="Spatafora J."/>
            <person name="Crous P."/>
            <person name="Grigoriev I."/>
        </authorList>
    </citation>
    <scope>NUCLEOTIDE SEQUENCE</scope>
    <source>
        <strain evidence="16">CBS 113979</strain>
    </source>
</reference>
<dbReference type="OrthoDB" id="270417at2759"/>
<keyword evidence="3 9" id="KW-0863">Zinc-finger</keyword>
<sequence length="514" mass="58378">MGVIKKKTAVRGTEGGVKYVCDVCSADITSTVRISCVPCKDYDLCVPCFSEGKSSREHDPQTHRFRVIEQHSIPIYTEDWGADEELLLLEGAETYGLGSWADIADHIGGYRTKDEVRDHYINTYIESSKFPLPERASVKDKSLSDAIPREEFQARKKRRIETRKEAAKNASPATPKTKPTASVPSCHEVAGYMPGRLEFEAEYFNEAEEAVMHMQFDPGDGVDPRTGEVDPEMSLKITIMEIYNGRLKARVDRKKILFEHKLLEYRKNTALEKKRTKEERDLMQRVKPFARMMPHADYEEFLNGISWEHNLRQAITQLQEWRQMQIGDLKAGEKYETEKQQRVATRVPLGQFDRLASSRMSKPTPPVEQTTTASNLVAPELPIRLSQNLQTPPGSQSPDHHALTNGTANGVLTPQSQKNKFVVQPLPNYVPLKFKDVENIPDLHLLTPEERDLCSVCRLMPKPYIALKEAIIKESIRQGGALRKKTVREIAKIDTSKAGRLYDFFVHNGWIGKA</sequence>
<dbReference type="CDD" id="cd02335">
    <property type="entry name" value="ZZ_ADA2"/>
    <property type="match status" value="1"/>
</dbReference>
<dbReference type="Pfam" id="PF04433">
    <property type="entry name" value="SWIRM"/>
    <property type="match status" value="1"/>
</dbReference>
<keyword evidence="5 8" id="KW-0805">Transcription regulation</keyword>
<dbReference type="InterPro" id="IPR017930">
    <property type="entry name" value="Myb_dom"/>
</dbReference>
<feature type="region of interest" description="Disordered" evidence="10">
    <location>
        <begin position="156"/>
        <end position="185"/>
    </location>
</feature>
<gene>
    <name evidence="16" type="ORF">K402DRAFT_375368</name>
</gene>
<dbReference type="SMART" id="SM00291">
    <property type="entry name" value="ZnF_ZZ"/>
    <property type="match status" value="1"/>
</dbReference>
<evidence type="ECO:0000256" key="3">
    <source>
        <dbReference type="ARBA" id="ARBA00022771"/>
    </source>
</evidence>
<evidence type="ECO:0000256" key="4">
    <source>
        <dbReference type="ARBA" id="ARBA00022833"/>
    </source>
</evidence>
<evidence type="ECO:0000259" key="12">
    <source>
        <dbReference type="PROSITE" id="PS50135"/>
    </source>
</evidence>
<evidence type="ECO:0000259" key="15">
    <source>
        <dbReference type="PROSITE" id="PS51294"/>
    </source>
</evidence>
<keyword evidence="7 8" id="KW-0539">Nucleus</keyword>
<dbReference type="Proteomes" id="UP000800041">
    <property type="component" value="Unassembled WGS sequence"/>
</dbReference>
<feature type="domain" description="ZZ-type" evidence="12">
    <location>
        <begin position="16"/>
        <end position="73"/>
    </location>
</feature>
<dbReference type="FunFam" id="3.30.60.90:FF:000008">
    <property type="entry name" value="Transcriptional adapter 2"/>
    <property type="match status" value="1"/>
</dbReference>
<evidence type="ECO:0000259" key="11">
    <source>
        <dbReference type="PROSITE" id="PS50090"/>
    </source>
</evidence>
<dbReference type="PANTHER" id="PTHR12374">
    <property type="entry name" value="TRANSCRIPTIONAL ADAPTOR 2 ADA2 -RELATED"/>
    <property type="match status" value="1"/>
</dbReference>
<dbReference type="Pfam" id="PF00249">
    <property type="entry name" value="Myb_DNA-binding"/>
    <property type="match status" value="1"/>
</dbReference>